<dbReference type="InterPro" id="IPR000343">
    <property type="entry name" value="4pyrrol_synth_GluRdtase"/>
</dbReference>
<dbReference type="InterPro" id="IPR036453">
    <property type="entry name" value="GluRdtase_dimer_dom_sf"/>
</dbReference>
<dbReference type="HOGENOM" id="CLU_035113_4_0_11"/>
<feature type="binding site" evidence="8 10">
    <location>
        <position position="109"/>
    </location>
    <ligand>
        <name>substrate</name>
    </ligand>
</feature>
<feature type="active site" description="Nucleophile" evidence="8 9">
    <location>
        <position position="50"/>
    </location>
</feature>
<dbReference type="NCBIfam" id="NF000744">
    <property type="entry name" value="PRK00045.1-3"/>
    <property type="match status" value="1"/>
</dbReference>
<proteinExistence type="inferred from homology"/>
<dbReference type="Proteomes" id="UP000006666">
    <property type="component" value="Chromosome"/>
</dbReference>
<dbReference type="Pfam" id="PF05201">
    <property type="entry name" value="GlutR_N"/>
    <property type="match status" value="1"/>
</dbReference>
<comment type="function">
    <text evidence="8">Catalyzes the NADPH-dependent reduction of glutamyl-tRNA(Glu) to glutamate 1-semialdehyde (GSA).</text>
</comment>
<evidence type="ECO:0000256" key="1">
    <source>
        <dbReference type="ARBA" id="ARBA00005059"/>
    </source>
</evidence>
<comment type="subunit">
    <text evidence="8">Homodimer.</text>
</comment>
<dbReference type="PANTHER" id="PTHR43013:SF1">
    <property type="entry name" value="GLUTAMYL-TRNA REDUCTASE"/>
    <property type="match status" value="1"/>
</dbReference>
<feature type="site" description="Important for activity" evidence="8 12">
    <location>
        <position position="99"/>
    </location>
</feature>
<evidence type="ECO:0000256" key="11">
    <source>
        <dbReference type="PIRSR" id="PIRSR000445-3"/>
    </source>
</evidence>
<evidence type="ECO:0000256" key="10">
    <source>
        <dbReference type="PIRSR" id="PIRSR000445-2"/>
    </source>
</evidence>
<feature type="domain" description="Quinate/shikimate 5-dehydrogenase/glutamyl-tRNA reductase" evidence="15">
    <location>
        <begin position="172"/>
        <end position="300"/>
    </location>
</feature>
<evidence type="ECO:0000256" key="3">
    <source>
        <dbReference type="ARBA" id="ARBA00012970"/>
    </source>
</evidence>
<evidence type="ECO:0000259" key="14">
    <source>
        <dbReference type="Pfam" id="PF00745"/>
    </source>
</evidence>
<comment type="pathway">
    <text evidence="1 8 13">Porphyrin-containing compound metabolism; protoporphyrin-IX biosynthesis; 5-aminolevulinate from L-glutamyl-tRNA(Glu): step 1/2.</text>
</comment>
<evidence type="ECO:0000256" key="4">
    <source>
        <dbReference type="ARBA" id="ARBA00022857"/>
    </source>
</evidence>
<dbReference type="HAMAP" id="MF_00087">
    <property type="entry name" value="Glu_tRNA_reductase"/>
    <property type="match status" value="1"/>
</dbReference>
<comment type="miscellaneous">
    <text evidence="8">During catalysis, the active site Cys acts as a nucleophile attacking the alpha-carbonyl group of tRNA-bound glutamate with the formation of a thioester intermediate between enzyme and glutamate, and the concomitant release of tRNA(Glu). The thioester intermediate is finally reduced by direct hydride transfer from NADPH, to form the product GSA.</text>
</comment>
<evidence type="ECO:0000256" key="6">
    <source>
        <dbReference type="ARBA" id="ARBA00023244"/>
    </source>
</evidence>
<evidence type="ECO:0000256" key="8">
    <source>
        <dbReference type="HAMAP-Rule" id="MF_00087"/>
    </source>
</evidence>
<dbReference type="GO" id="GO:0019353">
    <property type="term" value="P:protoporphyrinogen IX biosynthetic process from glutamate"/>
    <property type="evidence" value="ECO:0007669"/>
    <property type="project" value="TreeGrafter"/>
</dbReference>
<evidence type="ECO:0000256" key="7">
    <source>
        <dbReference type="ARBA" id="ARBA00047464"/>
    </source>
</evidence>
<dbReference type="PIRSF" id="PIRSF000445">
    <property type="entry name" value="4pyrrol_synth_GluRdtase"/>
    <property type="match status" value="1"/>
</dbReference>
<feature type="binding site" evidence="8 10">
    <location>
        <position position="120"/>
    </location>
    <ligand>
        <name>substrate</name>
    </ligand>
</feature>
<accession>C7NFP8</accession>
<keyword evidence="5 8" id="KW-0560">Oxidoreductase</keyword>
<evidence type="ECO:0000256" key="5">
    <source>
        <dbReference type="ARBA" id="ARBA00023002"/>
    </source>
</evidence>
<dbReference type="RefSeq" id="WP_015780333.1">
    <property type="nucleotide sequence ID" value="NC_013169.1"/>
</dbReference>
<name>C7NFP8_KYTSD</name>
<comment type="similarity">
    <text evidence="2 8 13">Belongs to the glutamyl-tRNA reductase family.</text>
</comment>
<feature type="binding site" evidence="8 11">
    <location>
        <begin position="189"/>
        <end position="194"/>
    </location>
    <ligand>
        <name>NADP(+)</name>
        <dbReference type="ChEBI" id="CHEBI:58349"/>
    </ligand>
</feature>
<dbReference type="EMBL" id="CP001686">
    <property type="protein sequence ID" value="ACV07406.1"/>
    <property type="molecule type" value="Genomic_DNA"/>
</dbReference>
<dbReference type="FunFam" id="3.30.460.30:FF:000001">
    <property type="entry name" value="Glutamyl-tRNA reductase"/>
    <property type="match status" value="1"/>
</dbReference>
<feature type="binding site" evidence="8 10">
    <location>
        <begin position="49"/>
        <end position="52"/>
    </location>
    <ligand>
        <name>substrate</name>
    </ligand>
</feature>
<evidence type="ECO:0000256" key="12">
    <source>
        <dbReference type="PIRSR" id="PIRSR000445-4"/>
    </source>
</evidence>
<dbReference type="InterPro" id="IPR015896">
    <property type="entry name" value="4pyrrol_synth_GluRdtase_dimer"/>
</dbReference>
<dbReference type="AlphaFoldDB" id="C7NFP8"/>
<dbReference type="Gene3D" id="3.40.50.720">
    <property type="entry name" value="NAD(P)-binding Rossmann-like Domain"/>
    <property type="match status" value="1"/>
</dbReference>
<evidence type="ECO:0000256" key="9">
    <source>
        <dbReference type="PIRSR" id="PIRSR000445-1"/>
    </source>
</evidence>
<dbReference type="InterPro" id="IPR036343">
    <property type="entry name" value="GluRdtase_N_sf"/>
</dbReference>
<dbReference type="KEGG" id="kse:Ksed_24410"/>
<feature type="binding site" evidence="8 10">
    <location>
        <begin position="114"/>
        <end position="116"/>
    </location>
    <ligand>
        <name>substrate</name>
    </ligand>
</feature>
<dbReference type="STRING" id="478801.Ksed_24410"/>
<keyword evidence="6 8" id="KW-0627">Porphyrin biosynthesis</keyword>
<evidence type="ECO:0000313" key="17">
    <source>
        <dbReference type="EMBL" id="ACV07406.1"/>
    </source>
</evidence>
<dbReference type="Pfam" id="PF00745">
    <property type="entry name" value="GlutR_dimer"/>
    <property type="match status" value="1"/>
</dbReference>
<dbReference type="PANTHER" id="PTHR43013">
    <property type="entry name" value="GLUTAMYL-TRNA REDUCTASE"/>
    <property type="match status" value="1"/>
</dbReference>
<evidence type="ECO:0000313" key="18">
    <source>
        <dbReference type="Proteomes" id="UP000006666"/>
    </source>
</evidence>
<gene>
    <name evidence="8" type="primary">hemA</name>
    <name evidence="17" type="ordered locus">Ksed_24410</name>
</gene>
<dbReference type="UniPathway" id="UPA00251">
    <property type="reaction ID" value="UER00316"/>
</dbReference>
<dbReference type="GO" id="GO:0008883">
    <property type="term" value="F:glutamyl-tRNA reductase activity"/>
    <property type="evidence" value="ECO:0007669"/>
    <property type="project" value="UniProtKB-UniRule"/>
</dbReference>
<dbReference type="InterPro" id="IPR018214">
    <property type="entry name" value="GluRdtase_CS"/>
</dbReference>
<feature type="domain" description="Glutamyl-tRNA reductase N-terminal" evidence="16">
    <location>
        <begin position="6"/>
        <end position="156"/>
    </location>
</feature>
<dbReference type="SUPFAM" id="SSF51735">
    <property type="entry name" value="NAD(P)-binding Rossmann-fold domains"/>
    <property type="match status" value="1"/>
</dbReference>
<organism evidence="17 18">
    <name type="scientific">Kytococcus sedentarius (strain ATCC 14392 / DSM 20547 / JCM 11482 / CCUG 33030 / NBRC 15357 / NCTC 11040 / CCM 314 / 541)</name>
    <name type="common">Micrococcus sedentarius</name>
    <dbReference type="NCBI Taxonomy" id="478801"/>
    <lineage>
        <taxon>Bacteria</taxon>
        <taxon>Bacillati</taxon>
        <taxon>Actinomycetota</taxon>
        <taxon>Actinomycetes</taxon>
        <taxon>Micrococcales</taxon>
        <taxon>Kytococcaceae</taxon>
        <taxon>Kytococcus</taxon>
    </lineage>
</organism>
<evidence type="ECO:0000259" key="16">
    <source>
        <dbReference type="Pfam" id="PF05201"/>
    </source>
</evidence>
<comment type="domain">
    <text evidence="8">Possesses an unusual extended V-shaped dimeric structure with each monomer consisting of three distinct domains arranged along a curved 'spinal' alpha-helix. The N-terminal catalytic domain specifically recognizes the glutamate moiety of the substrate. The second domain is the NADPH-binding domain, and the third C-terminal domain is responsible for dimerization.</text>
</comment>
<dbReference type="SUPFAM" id="SSF69075">
    <property type="entry name" value="Glutamyl tRNA-reductase dimerization domain"/>
    <property type="match status" value="1"/>
</dbReference>
<dbReference type="SUPFAM" id="SSF69742">
    <property type="entry name" value="Glutamyl tRNA-reductase catalytic, N-terminal domain"/>
    <property type="match status" value="1"/>
</dbReference>
<comment type="catalytic activity">
    <reaction evidence="7 8 13">
        <text>(S)-4-amino-5-oxopentanoate + tRNA(Glu) + NADP(+) = L-glutamyl-tRNA(Glu) + NADPH + H(+)</text>
        <dbReference type="Rhea" id="RHEA:12344"/>
        <dbReference type="Rhea" id="RHEA-COMP:9663"/>
        <dbReference type="Rhea" id="RHEA-COMP:9680"/>
        <dbReference type="ChEBI" id="CHEBI:15378"/>
        <dbReference type="ChEBI" id="CHEBI:57501"/>
        <dbReference type="ChEBI" id="CHEBI:57783"/>
        <dbReference type="ChEBI" id="CHEBI:58349"/>
        <dbReference type="ChEBI" id="CHEBI:78442"/>
        <dbReference type="ChEBI" id="CHEBI:78520"/>
        <dbReference type="EC" id="1.2.1.70"/>
    </reaction>
</comment>
<keyword evidence="18" id="KW-1185">Reference proteome</keyword>
<dbReference type="EC" id="1.2.1.70" evidence="3 8"/>
<evidence type="ECO:0000256" key="2">
    <source>
        <dbReference type="ARBA" id="ARBA00005916"/>
    </source>
</evidence>
<evidence type="ECO:0000256" key="13">
    <source>
        <dbReference type="RuleBase" id="RU000584"/>
    </source>
</evidence>
<protein>
    <recommendedName>
        <fullName evidence="3 8">Glutamyl-tRNA reductase</fullName>
        <shortName evidence="8">GluTR</shortName>
        <ecNumber evidence="3 8">1.2.1.70</ecNumber>
    </recommendedName>
</protein>
<dbReference type="GO" id="GO:0050661">
    <property type="term" value="F:NADP binding"/>
    <property type="evidence" value="ECO:0007669"/>
    <property type="project" value="InterPro"/>
</dbReference>
<keyword evidence="4 8" id="KW-0521">NADP</keyword>
<sequence length="456" mass="48505">MSLLVIGASHRSASMDLLERVALGDDAAGELAAAVQAGDTISEALTVSTCNRLEVYVEASAFHGAVHHIGHNLADITGVRLPDLSQHLYVHYEDRAVGHAFSVAAGLDSMAVGEGQILGQFRTALRRARRSGRAGTHLGGLFDHALRVGRRAHAETEIDAVSRSLVQRGLERAEARLGSLVGKRVVVVGAGAMSSLAAMTVARQVRTDLHVVNRTRATADRLATATGGTAHDWDELAGVLADADVVLTCTGATGAVIEAPLVRSLPERDRVFVDLALPRDVAPEVADLPRQVVVGLDALDSGGEEDQAVEAQVRAVRELVESEVAAFEIARRQLEVAPTVTALRQSARSVMLAEMERLDRRLPDLDEASRSEVERAVHRIVDKLLHTPSVRVKELAGDPRGDFAGALRELFDLDPHDAVNVSAPPATGPLPLLGETAPGMEGLRLDTLFDEQGGAR</sequence>
<evidence type="ECO:0000259" key="15">
    <source>
        <dbReference type="Pfam" id="PF01488"/>
    </source>
</evidence>
<dbReference type="eggNOG" id="COG0373">
    <property type="taxonomic scope" value="Bacteria"/>
</dbReference>
<dbReference type="NCBIfam" id="TIGR01035">
    <property type="entry name" value="hemA"/>
    <property type="match status" value="1"/>
</dbReference>
<dbReference type="InterPro" id="IPR036291">
    <property type="entry name" value="NAD(P)-bd_dom_sf"/>
</dbReference>
<dbReference type="InterPro" id="IPR015895">
    <property type="entry name" value="4pyrrol_synth_GluRdtase_N"/>
</dbReference>
<dbReference type="PROSITE" id="PS00747">
    <property type="entry name" value="GLUTR"/>
    <property type="match status" value="1"/>
</dbReference>
<dbReference type="InterPro" id="IPR006151">
    <property type="entry name" value="Shikm_DH/Glu-tRNA_Rdtase"/>
</dbReference>
<dbReference type="Gene3D" id="3.30.460.30">
    <property type="entry name" value="Glutamyl-tRNA reductase, N-terminal domain"/>
    <property type="match status" value="1"/>
</dbReference>
<feature type="domain" description="Tetrapyrrole biosynthesis glutamyl-tRNA reductase dimerisation" evidence="14">
    <location>
        <begin position="316"/>
        <end position="413"/>
    </location>
</feature>
<dbReference type="Pfam" id="PF01488">
    <property type="entry name" value="Shikimate_DH"/>
    <property type="match status" value="1"/>
</dbReference>
<reference evidence="17 18" key="1">
    <citation type="journal article" date="2009" name="Stand. Genomic Sci.">
        <title>Complete genome sequence of Kytococcus sedentarius type strain (541).</title>
        <authorList>
            <person name="Sims D."/>
            <person name="Brettin T."/>
            <person name="Detter J.C."/>
            <person name="Han C."/>
            <person name="Lapidus A."/>
            <person name="Copeland A."/>
            <person name="Glavina Del Rio T."/>
            <person name="Nolan M."/>
            <person name="Chen F."/>
            <person name="Lucas S."/>
            <person name="Tice H."/>
            <person name="Cheng J.F."/>
            <person name="Bruce D."/>
            <person name="Goodwin L."/>
            <person name="Pitluck S."/>
            <person name="Ovchinnikova G."/>
            <person name="Pati A."/>
            <person name="Ivanova N."/>
            <person name="Mavrommatis K."/>
            <person name="Chen A."/>
            <person name="Palaniappan K."/>
            <person name="D'haeseleer P."/>
            <person name="Chain P."/>
            <person name="Bristow J."/>
            <person name="Eisen J.A."/>
            <person name="Markowitz V."/>
            <person name="Hugenholtz P."/>
            <person name="Schneider S."/>
            <person name="Goker M."/>
            <person name="Pukall R."/>
            <person name="Kyrpides N.C."/>
            <person name="Klenk H.P."/>
        </authorList>
    </citation>
    <scope>NUCLEOTIDE SEQUENCE [LARGE SCALE GENOMIC DNA]</scope>
    <source>
        <strain evidence="18">ATCC 14392 / DSM 20547 / JCM 11482 / CCUG 33030 / NBRC 15357 / NCTC 11040 / CCM 314 / 541</strain>
    </source>
</reference>